<reference evidence="14" key="2">
    <citation type="submission" date="2021-02" db="EMBL/GenBank/DDBJ databases">
        <title>Infant gut strain persistence is associated with maternal origin, phylogeny, and functional potential including surface adhesion and iron acquisition.</title>
        <authorList>
            <person name="Lou Y.C."/>
        </authorList>
    </citation>
    <scope>NUCLEOTIDE SEQUENCE</scope>
    <source>
        <strain evidence="14">L3_108_103G1_dasL3_108_103G1_concoct_2</strain>
    </source>
</reference>
<dbReference type="InterPro" id="IPR003852">
    <property type="entry name" value="Sig_transdc_His_kinase_KdpD_N"/>
</dbReference>
<accession>A0A415PBS1</accession>
<keyword evidence="2" id="KW-0597">Phosphoprotein</keyword>
<reference evidence="15 16" key="1">
    <citation type="submission" date="2018-08" db="EMBL/GenBank/DDBJ databases">
        <title>A genome reference for cultivated species of the human gut microbiota.</title>
        <authorList>
            <person name="Zou Y."/>
            <person name="Xue W."/>
            <person name="Luo G."/>
        </authorList>
    </citation>
    <scope>NUCLEOTIDE SEQUENCE [LARGE SCALE GENOMIC DNA]</scope>
    <source>
        <strain evidence="15 16">AF35-6BH</strain>
    </source>
</reference>
<dbReference type="InterPro" id="IPR052023">
    <property type="entry name" value="Histidine_kinase_KdpD"/>
</dbReference>
<evidence type="ECO:0000256" key="6">
    <source>
        <dbReference type="ARBA" id="ARBA00022777"/>
    </source>
</evidence>
<dbReference type="CDD" id="cd01987">
    <property type="entry name" value="USP_KdpD-like"/>
    <property type="match status" value="1"/>
</dbReference>
<keyword evidence="5" id="KW-0547">Nucleotide-binding</keyword>
<name>A0A415PBS1_9FIRM</name>
<evidence type="ECO:0000256" key="10">
    <source>
        <dbReference type="ARBA" id="ARBA00023136"/>
    </source>
</evidence>
<organism evidence="15 16">
    <name type="scientific">Amedibacillus dolichus</name>
    <dbReference type="NCBI Taxonomy" id="31971"/>
    <lineage>
        <taxon>Bacteria</taxon>
        <taxon>Bacillati</taxon>
        <taxon>Bacillota</taxon>
        <taxon>Erysipelotrichia</taxon>
        <taxon>Erysipelotrichales</taxon>
        <taxon>Erysipelotrichaceae</taxon>
        <taxon>Amedibacillus</taxon>
    </lineage>
</organism>
<feature type="transmembrane region" description="Helical" evidence="11">
    <location>
        <begin position="419"/>
        <end position="438"/>
    </location>
</feature>
<evidence type="ECO:0000256" key="11">
    <source>
        <dbReference type="SAM" id="Phobius"/>
    </source>
</evidence>
<dbReference type="GeneID" id="92793125"/>
<comment type="subcellular location">
    <subcellularLocation>
        <location evidence="1">Membrane</location>
        <topology evidence="1">Multi-pass membrane protein</topology>
    </subcellularLocation>
</comment>
<evidence type="ECO:0000256" key="8">
    <source>
        <dbReference type="ARBA" id="ARBA00022989"/>
    </source>
</evidence>
<feature type="domain" description="Sensor protein KdpD transmembrane" evidence="13">
    <location>
        <begin position="374"/>
        <end position="476"/>
    </location>
</feature>
<keyword evidence="6 15" id="KW-0418">Kinase</keyword>
<dbReference type="GO" id="GO:0005524">
    <property type="term" value="F:ATP binding"/>
    <property type="evidence" value="ECO:0007669"/>
    <property type="project" value="UniProtKB-KW"/>
</dbReference>
<evidence type="ECO:0000256" key="5">
    <source>
        <dbReference type="ARBA" id="ARBA00022741"/>
    </source>
</evidence>
<keyword evidence="16" id="KW-1185">Reference proteome</keyword>
<evidence type="ECO:0000256" key="2">
    <source>
        <dbReference type="ARBA" id="ARBA00022553"/>
    </source>
</evidence>
<dbReference type="InterPro" id="IPR027417">
    <property type="entry name" value="P-loop_NTPase"/>
</dbReference>
<dbReference type="GO" id="GO:0005737">
    <property type="term" value="C:cytoplasm"/>
    <property type="evidence" value="ECO:0007669"/>
    <property type="project" value="UniProtKB-ARBA"/>
</dbReference>
<feature type="domain" description="Signal transduction histidine kinase osmosensitive K+ channel sensor N-terminal" evidence="12">
    <location>
        <begin position="4"/>
        <end position="212"/>
    </location>
</feature>
<dbReference type="PANTHER" id="PTHR45569:SF1">
    <property type="entry name" value="SENSOR PROTEIN KDPD"/>
    <property type="match status" value="1"/>
</dbReference>
<dbReference type="Gene3D" id="1.20.120.620">
    <property type="entry name" value="Backbone structure of the membrane domain of e. Coli histidine kinase receptor kdpd"/>
    <property type="match status" value="1"/>
</dbReference>
<sequence length="629" mass="72011">MQRKGRLKIFFGYCAGVGKTYSMLKEAHEKAQEGVDVVIGYIEPHDRKETISLIDGLEQLDKKEILYKKHRFYELDLDLALQRHPKLILVDELAHTNAIGSRHKKRYSDIEELLRAGIDVYTTINVQHLESLHDTVAMITRIQVNERIPDHIFDDADDVKLVDIEVDDLIQRLKDGKIYHKNQTKRALENFFVRDNLIALREIAMRRCADRINLITSTANKAFSKEHIMVCLGASPTNQKVIRTAARMVQAFHADFTALYVETSQADWITQKAKNQLQANLELARHLKADIVSTYGDDIAYQISQYAKNAHVSKLVLGRSYQKPSIFRKTTLVDQLSKLAPEIEIYIIPDQQSGAMKKKYRTLLKSKFNMQEAIITITVLLVTTLFAIFLDSFHVHITSIVLLYVLASCFIGMMTFYPLYNLIATFLSLLLIDIFFVEPRFSLLMDSKEYPIMFLVMMIVSLSISMMGHRLKKEKMLASLHAHSMEVILQTSQRLQVLNTYHEIMEETCYQLFQLLHRPIIFYPVKHQELQDGVLYKACDFPAIKEQLTSIEEIAVAKWVFTNNKNAGATTNTLSHSKALYLAIRKGSCVYGVVGIRINTSNDLLPFEKNLLKAILNETALAMSSIAQQ</sequence>
<dbReference type="GO" id="GO:0005886">
    <property type="term" value="C:plasma membrane"/>
    <property type="evidence" value="ECO:0007669"/>
    <property type="project" value="TreeGrafter"/>
</dbReference>
<evidence type="ECO:0000256" key="3">
    <source>
        <dbReference type="ARBA" id="ARBA00022679"/>
    </source>
</evidence>
<evidence type="ECO:0000256" key="4">
    <source>
        <dbReference type="ARBA" id="ARBA00022692"/>
    </source>
</evidence>
<evidence type="ECO:0000313" key="15">
    <source>
        <dbReference type="EMBL" id="RHM10129.1"/>
    </source>
</evidence>
<evidence type="ECO:0000313" key="16">
    <source>
        <dbReference type="Proteomes" id="UP000284868"/>
    </source>
</evidence>
<dbReference type="RefSeq" id="WP_004798813.1">
    <property type="nucleotide sequence ID" value="NZ_CABKNA010000005.1"/>
</dbReference>
<dbReference type="EMBL" id="JAGZMZ010000004">
    <property type="protein sequence ID" value="MBS4883637.1"/>
    <property type="molecule type" value="Genomic_DNA"/>
</dbReference>
<dbReference type="Proteomes" id="UP000284868">
    <property type="component" value="Unassembled WGS sequence"/>
</dbReference>
<dbReference type="AlphaFoldDB" id="A0A415PBS1"/>
<dbReference type="Gene3D" id="3.40.50.300">
    <property type="entry name" value="P-loop containing nucleotide triphosphate hydrolases"/>
    <property type="match status" value="1"/>
</dbReference>
<gene>
    <name evidence="15" type="ORF">DWZ83_06515</name>
    <name evidence="14" type="ORF">KHZ85_02605</name>
</gene>
<keyword evidence="8 11" id="KW-1133">Transmembrane helix</keyword>
<dbReference type="GO" id="GO:0000155">
    <property type="term" value="F:phosphorelay sensor kinase activity"/>
    <property type="evidence" value="ECO:0007669"/>
    <property type="project" value="InterPro"/>
</dbReference>
<evidence type="ECO:0000259" key="13">
    <source>
        <dbReference type="Pfam" id="PF13493"/>
    </source>
</evidence>
<dbReference type="Gene3D" id="3.40.50.620">
    <property type="entry name" value="HUPs"/>
    <property type="match status" value="1"/>
</dbReference>
<evidence type="ECO:0000259" key="12">
    <source>
        <dbReference type="Pfam" id="PF02702"/>
    </source>
</evidence>
<dbReference type="InterPro" id="IPR025201">
    <property type="entry name" value="KdpD_TM"/>
</dbReference>
<dbReference type="FunFam" id="3.40.50.300:FF:000483">
    <property type="entry name" value="Sensor histidine kinase KdpD"/>
    <property type="match status" value="1"/>
</dbReference>
<dbReference type="SUPFAM" id="SSF52402">
    <property type="entry name" value="Adenine nucleotide alpha hydrolases-like"/>
    <property type="match status" value="1"/>
</dbReference>
<keyword evidence="3" id="KW-0808">Transferase</keyword>
<protein>
    <submittedName>
        <fullName evidence="15">Sensor histidine kinase KdpD</fullName>
    </submittedName>
</protein>
<evidence type="ECO:0000256" key="1">
    <source>
        <dbReference type="ARBA" id="ARBA00004141"/>
    </source>
</evidence>
<feature type="transmembrane region" description="Helical" evidence="11">
    <location>
        <begin position="450"/>
        <end position="468"/>
    </location>
</feature>
<comment type="caution">
    <text evidence="15">The sequence shown here is derived from an EMBL/GenBank/DDBJ whole genome shotgun (WGS) entry which is preliminary data.</text>
</comment>
<dbReference type="OrthoDB" id="9806130at2"/>
<keyword evidence="10 11" id="KW-0472">Membrane</keyword>
<dbReference type="Gene3D" id="3.30.450.40">
    <property type="match status" value="1"/>
</dbReference>
<dbReference type="InterPro" id="IPR029016">
    <property type="entry name" value="GAF-like_dom_sf"/>
</dbReference>
<dbReference type="InterPro" id="IPR014729">
    <property type="entry name" value="Rossmann-like_a/b/a_fold"/>
</dbReference>
<dbReference type="Pfam" id="PF13493">
    <property type="entry name" value="DUF4118"/>
    <property type="match status" value="1"/>
</dbReference>
<proteinExistence type="predicted"/>
<feature type="transmembrane region" description="Helical" evidence="11">
    <location>
        <begin position="395"/>
        <end position="412"/>
    </location>
</feature>
<feature type="transmembrane region" description="Helical" evidence="11">
    <location>
        <begin position="368"/>
        <end position="389"/>
    </location>
</feature>
<keyword evidence="9" id="KW-0902">Two-component regulatory system</keyword>
<evidence type="ECO:0000256" key="7">
    <source>
        <dbReference type="ARBA" id="ARBA00022840"/>
    </source>
</evidence>
<dbReference type="Proteomes" id="UP000753219">
    <property type="component" value="Unassembled WGS sequence"/>
</dbReference>
<keyword evidence="7" id="KW-0067">ATP-binding</keyword>
<dbReference type="Pfam" id="PF02702">
    <property type="entry name" value="KdpD"/>
    <property type="match status" value="1"/>
</dbReference>
<evidence type="ECO:0000313" key="14">
    <source>
        <dbReference type="EMBL" id="MBS4883637.1"/>
    </source>
</evidence>
<dbReference type="EMBL" id="QRPK01000030">
    <property type="protein sequence ID" value="RHM10129.1"/>
    <property type="molecule type" value="Genomic_DNA"/>
</dbReference>
<dbReference type="PANTHER" id="PTHR45569">
    <property type="entry name" value="SENSOR PROTEIN KDPD"/>
    <property type="match status" value="1"/>
</dbReference>
<keyword evidence="4 11" id="KW-0812">Transmembrane</keyword>
<dbReference type="InterPro" id="IPR038318">
    <property type="entry name" value="KdpD_sf"/>
</dbReference>
<evidence type="ECO:0000256" key="9">
    <source>
        <dbReference type="ARBA" id="ARBA00023012"/>
    </source>
</evidence>